<evidence type="ECO:0000259" key="9">
    <source>
        <dbReference type="SMART" id="SM01361"/>
    </source>
</evidence>
<evidence type="ECO:0000313" key="11">
    <source>
        <dbReference type="Proteomes" id="UP001634394"/>
    </source>
</evidence>
<keyword evidence="2" id="KW-0646">Protease inhibitor</keyword>
<proteinExistence type="inferred from homology"/>
<dbReference type="GO" id="GO:0004867">
    <property type="term" value="F:serine-type endopeptidase inhibitor activity"/>
    <property type="evidence" value="ECO:0007669"/>
    <property type="project" value="UniProtKB-KW"/>
</dbReference>
<dbReference type="EMBL" id="JBJQND010000012">
    <property type="protein sequence ID" value="KAL3858909.1"/>
    <property type="molecule type" value="Genomic_DNA"/>
</dbReference>
<keyword evidence="3" id="KW-0732">Signal</keyword>
<feature type="domain" description="Alpha-macroglobulin receptor-binding" evidence="9">
    <location>
        <begin position="916"/>
        <end position="1001"/>
    </location>
</feature>
<dbReference type="InterPro" id="IPR050473">
    <property type="entry name" value="A2M/Complement_sys"/>
</dbReference>
<dbReference type="Proteomes" id="UP001634394">
    <property type="component" value="Unassembled WGS sequence"/>
</dbReference>
<dbReference type="InterPro" id="IPR014756">
    <property type="entry name" value="Ig_E-set"/>
</dbReference>
<organism evidence="10 11">
    <name type="scientific">Sinanodonta woodiana</name>
    <name type="common">Chinese pond mussel</name>
    <name type="synonym">Anodonta woodiana</name>
    <dbReference type="NCBI Taxonomy" id="1069815"/>
    <lineage>
        <taxon>Eukaryota</taxon>
        <taxon>Metazoa</taxon>
        <taxon>Spiralia</taxon>
        <taxon>Lophotrochozoa</taxon>
        <taxon>Mollusca</taxon>
        <taxon>Bivalvia</taxon>
        <taxon>Autobranchia</taxon>
        <taxon>Heteroconchia</taxon>
        <taxon>Palaeoheterodonta</taxon>
        <taxon>Unionida</taxon>
        <taxon>Unionoidea</taxon>
        <taxon>Unionidae</taxon>
        <taxon>Unioninae</taxon>
        <taxon>Sinanodonta</taxon>
    </lineage>
</organism>
<dbReference type="PANTHER" id="PTHR11412">
    <property type="entry name" value="MACROGLOBULIN / COMPLEMENT"/>
    <property type="match status" value="1"/>
</dbReference>
<dbReference type="Pfam" id="PF07678">
    <property type="entry name" value="TED_complement"/>
    <property type="match status" value="1"/>
</dbReference>
<dbReference type="SMART" id="SM01361">
    <property type="entry name" value="A2M_recep"/>
    <property type="match status" value="1"/>
</dbReference>
<keyword evidence="4" id="KW-0722">Serine protease inhibitor</keyword>
<evidence type="ECO:0000256" key="3">
    <source>
        <dbReference type="ARBA" id="ARBA00022729"/>
    </source>
</evidence>
<dbReference type="SMART" id="SM01360">
    <property type="entry name" value="A2M"/>
    <property type="match status" value="1"/>
</dbReference>
<dbReference type="PROSITE" id="PS00477">
    <property type="entry name" value="ALPHA_2_MACROGLOBULIN"/>
    <property type="match status" value="1"/>
</dbReference>
<comment type="similarity">
    <text evidence="1">Belongs to the protease inhibitor I39 (alpha-2-macroglobulin) family.</text>
</comment>
<dbReference type="Gene3D" id="2.60.40.1930">
    <property type="match status" value="1"/>
</dbReference>
<dbReference type="SMART" id="SM01359">
    <property type="entry name" value="A2M_N_2"/>
    <property type="match status" value="1"/>
</dbReference>
<name>A0ABD3VBE5_SINWO</name>
<dbReference type="PANTHER" id="PTHR11412:SF136">
    <property type="entry name" value="CD109 ANTIGEN"/>
    <property type="match status" value="1"/>
</dbReference>
<reference evidence="10 11" key="1">
    <citation type="submission" date="2024-11" db="EMBL/GenBank/DDBJ databases">
        <title>Chromosome-level genome assembly of the freshwater bivalve Anodonta woodiana.</title>
        <authorList>
            <person name="Chen X."/>
        </authorList>
    </citation>
    <scope>NUCLEOTIDE SEQUENCE [LARGE SCALE GENOMIC DNA]</scope>
    <source>
        <strain evidence="10">MN2024</strain>
        <tissue evidence="10">Gills</tissue>
    </source>
</reference>
<feature type="non-terminal residue" evidence="10">
    <location>
        <position position="1"/>
    </location>
</feature>
<dbReference type="Gene3D" id="2.20.130.20">
    <property type="match status" value="1"/>
</dbReference>
<evidence type="ECO:0000256" key="5">
    <source>
        <dbReference type="ARBA" id="ARBA00022966"/>
    </source>
</evidence>
<dbReference type="InterPro" id="IPR036595">
    <property type="entry name" value="A-macroglobulin_rcpt-bd_sf"/>
</dbReference>
<dbReference type="SUPFAM" id="SSF48239">
    <property type="entry name" value="Terpenoid cyclases/Protein prenyltransferases"/>
    <property type="match status" value="1"/>
</dbReference>
<dbReference type="InterPro" id="IPR047565">
    <property type="entry name" value="Alpha-macroglob_thiol-ester_cl"/>
</dbReference>
<evidence type="ECO:0000313" key="10">
    <source>
        <dbReference type="EMBL" id="KAL3858909.1"/>
    </source>
</evidence>
<dbReference type="AlphaFoldDB" id="A0ABD3VBE5"/>
<keyword evidence="11" id="KW-1185">Reference proteome</keyword>
<dbReference type="InterPro" id="IPR009048">
    <property type="entry name" value="A-macroglobulin_rcpt-bd"/>
</dbReference>
<gene>
    <name evidence="10" type="ORF">ACJMK2_009158</name>
</gene>
<dbReference type="InterPro" id="IPR001599">
    <property type="entry name" value="Macroglobln_a2"/>
</dbReference>
<sequence>QTVRPGHKYVVSRDPQRPSSVSFSVSSTHDISHLYYQILDQSRMREINVQTSSVTNTKNQIINVDIDYRMMPTSLIIVYAEVSSTNFSELLAASLTFDVSWDFMNQVTVSTNIDETRPGKNVSVTVRAAPNSYVGIVGVDVSTLLLAKANDITEKMVADAIEDFRLFDLSDPSENDVARPVFRKRSIWYPYTASSSALTIIKNAGLIVLSDAVVHEVTLPFEMEDRVGVAWENAAAADNKAGAMVPEADGSVLSKSPSTPSPQAPVTVRKNFPETWIWDMGRADSDGVYSMEYTVPDTITKWNIGAFAVSNTKGLGIASNTELVVFQPFFLSASLPYSIIHGESFDLKILVFNYLDENIQVTLTITLSAKFELDNPKQKITVAGRSSNMVVFIIKPVVLGQILLEMTASSSGTTQDMTDTVIRTVLVEPGGRQVRRSEQTPPFQLSNSNKTLIYDLRPVYSTPNLVKGSIIITFSASGDIMGPTVQSLGNLLQMPFGCGEQNMITIVPNIFVSKYLQSVQKLNDEIKSKVIKYMSVGYQRELQYQHRDGSFSAFGEQGACSCMWGNDKEKTATPVPGSSWLSAFVLKSFAQTYRLNLITIDLDVLKRTIDFLAQYSNKDGSFTEPGNVIHREMQSETSQGFGLTAYILIAIQEAKDLWDDTSIYTTVAARAVSYLNNNIGNINNSYHHALAAYAFAVSGDASAAQDAMSRLKSNIVITADSSDPEFKSMYYNIGPNFPRSSQVELHGYAILTHLKLYSLLRRDEDLTNATNLIRHLLTLRSENGGFESTQDTVVGLQALAEFATITEQANPNIVLKIKARKLPNAEQQISTIRIMADNSLLLQQQEIPDDMDEVIVTATGSGMPLLSMTYIYNVNDSGRDSTIYSTTTTSHSSDESIIFVNTCFGSRKTSSTTYPMLLTKVKLPSGFDADQESFGIEENARISRIEADGRDLNVYVENVIPGSEACFHVKLLQTAKVRNVQPTPIVTMDYYDPDNKVTSMFVPYQGQVCPVNGCSREISTAPARCHASLLGLLSSGILMVLLAY</sequence>
<evidence type="ECO:0000259" key="7">
    <source>
        <dbReference type="SMART" id="SM01359"/>
    </source>
</evidence>
<feature type="domain" description="Alpha-2-macroglobulin" evidence="8">
    <location>
        <begin position="275"/>
        <end position="365"/>
    </location>
</feature>
<dbReference type="Pfam" id="PF07703">
    <property type="entry name" value="A2M_BRD"/>
    <property type="match status" value="1"/>
</dbReference>
<evidence type="ECO:0000256" key="1">
    <source>
        <dbReference type="ARBA" id="ARBA00010952"/>
    </source>
</evidence>
<dbReference type="SUPFAM" id="SSF49410">
    <property type="entry name" value="Alpha-macroglobulin receptor domain"/>
    <property type="match status" value="1"/>
</dbReference>
<dbReference type="Gene3D" id="2.60.120.1540">
    <property type="match status" value="1"/>
</dbReference>
<dbReference type="Gene3D" id="6.20.50.160">
    <property type="match status" value="1"/>
</dbReference>
<dbReference type="InterPro" id="IPR011626">
    <property type="entry name" value="Alpha-macroglobulin_TED"/>
</dbReference>
<comment type="caution">
    <text evidence="10">The sequence shown here is derived from an EMBL/GenBank/DDBJ whole genome shotgun (WGS) entry which is preliminary data.</text>
</comment>
<dbReference type="InterPro" id="IPR013783">
    <property type="entry name" value="Ig-like_fold"/>
</dbReference>
<dbReference type="InterPro" id="IPR008930">
    <property type="entry name" value="Terpenoid_cyclase/PrenylTrfase"/>
</dbReference>
<feature type="domain" description="Alpha-2-macroglobulin bait region" evidence="7">
    <location>
        <begin position="11"/>
        <end position="146"/>
    </location>
</feature>
<dbReference type="InterPro" id="IPR019742">
    <property type="entry name" value="MacrogloblnA2_CS"/>
</dbReference>
<evidence type="ECO:0000256" key="6">
    <source>
        <dbReference type="ARBA" id="ARBA00023157"/>
    </source>
</evidence>
<dbReference type="Gene3D" id="2.60.40.690">
    <property type="entry name" value="Alpha-macroglobulin, receptor-binding domain"/>
    <property type="match status" value="1"/>
</dbReference>
<evidence type="ECO:0000256" key="2">
    <source>
        <dbReference type="ARBA" id="ARBA00022690"/>
    </source>
</evidence>
<dbReference type="InterPro" id="IPR011625">
    <property type="entry name" value="A2M_N_BRD"/>
</dbReference>
<keyword evidence="6" id="KW-1015">Disulfide bond</keyword>
<evidence type="ECO:0000256" key="4">
    <source>
        <dbReference type="ARBA" id="ARBA00022900"/>
    </source>
</evidence>
<evidence type="ECO:0000259" key="8">
    <source>
        <dbReference type="SMART" id="SM01360"/>
    </source>
</evidence>
<dbReference type="SMART" id="SM01419">
    <property type="entry name" value="Thiol-ester_cl"/>
    <property type="match status" value="1"/>
</dbReference>
<dbReference type="Pfam" id="PF07677">
    <property type="entry name" value="A2M_recep"/>
    <property type="match status" value="1"/>
</dbReference>
<protein>
    <submittedName>
        <fullName evidence="10">Uncharacterized protein</fullName>
    </submittedName>
</protein>
<accession>A0ABD3VBE5</accession>
<dbReference type="Pfam" id="PF00207">
    <property type="entry name" value="A2M"/>
    <property type="match status" value="1"/>
</dbReference>
<dbReference type="Gene3D" id="1.50.10.20">
    <property type="match status" value="1"/>
</dbReference>
<dbReference type="SUPFAM" id="SSF81296">
    <property type="entry name" value="E set domains"/>
    <property type="match status" value="1"/>
</dbReference>
<keyword evidence="5" id="KW-0882">Thioester bond</keyword>
<dbReference type="Gene3D" id="2.60.40.10">
    <property type="entry name" value="Immunoglobulins"/>
    <property type="match status" value="1"/>
</dbReference>